<protein>
    <submittedName>
        <fullName evidence="2">Insulinase family protein</fullName>
    </submittedName>
</protein>
<organism evidence="2 3">
    <name type="scientific">Cryobacterium breve</name>
    <dbReference type="NCBI Taxonomy" id="1259258"/>
    <lineage>
        <taxon>Bacteria</taxon>
        <taxon>Bacillati</taxon>
        <taxon>Actinomycetota</taxon>
        <taxon>Actinomycetes</taxon>
        <taxon>Micrococcales</taxon>
        <taxon>Microbacteriaceae</taxon>
        <taxon>Cryobacterium</taxon>
    </lineage>
</organism>
<proteinExistence type="predicted"/>
<dbReference type="Gene3D" id="3.30.830.10">
    <property type="entry name" value="Metalloenzyme, LuxS/M16 peptidase-like"/>
    <property type="match status" value="1"/>
</dbReference>
<dbReference type="InterPro" id="IPR007863">
    <property type="entry name" value="Peptidase_M16_C"/>
</dbReference>
<evidence type="ECO:0000259" key="1">
    <source>
        <dbReference type="Pfam" id="PF05193"/>
    </source>
</evidence>
<evidence type="ECO:0000313" key="2">
    <source>
        <dbReference type="EMBL" id="TFC95036.1"/>
    </source>
</evidence>
<comment type="caution">
    <text evidence="2">The sequence shown here is derived from an EMBL/GenBank/DDBJ whole genome shotgun (WGS) entry which is preliminary data.</text>
</comment>
<dbReference type="SUPFAM" id="SSF63411">
    <property type="entry name" value="LuxS/MPP-like metallohydrolase"/>
    <property type="match status" value="2"/>
</dbReference>
<dbReference type="Proteomes" id="UP000298355">
    <property type="component" value="Unassembled WGS sequence"/>
</dbReference>
<sequence>MNGTSVPKWIAKARPEIRRTTTSVPPRVIAGTSAGIDAFGVEVSTSDRCHIRVAYSADLRHEPPGLEGIAALAADCLVEALRSKFGIDEIAAEPGYWGPQIVVNTSRREAKTVVESISSVMTNLDDLAFGGHAVEEALARNRIRSQNIELQIRAMVQDLTFPRAARARLPSAGPGNGLLAVSAQEVRDYSATWLTMERAALIVVGDDVGTLISSSERRYRRKSAPALGPRRLKAHEVIGGRNAFIDASESRPCRIVMSREVPGSSSEVWQALKWIGAYLASEIPGSLNTVLRADSGLTYGTSSQLAEFGCEASWMFTFTTPVDRVGEALALAKRTIENAGAQLQKVETLREVGRILEARSARPATSNSALAYEVAQSYFRNGPESIGSLPRLLAPPDSSDIAEAAARWLPPDQLNVLAIGALEVLNAQLGATSR</sequence>
<reference evidence="2 3" key="1">
    <citation type="submission" date="2019-03" db="EMBL/GenBank/DDBJ databases">
        <title>Genomics of glacier-inhabiting Cryobacterium strains.</title>
        <authorList>
            <person name="Liu Q."/>
            <person name="Xin Y.-H."/>
        </authorList>
    </citation>
    <scope>NUCLEOTIDE SEQUENCE [LARGE SCALE GENOMIC DNA]</scope>
    <source>
        <strain evidence="2 3">TMT4-23</strain>
    </source>
</reference>
<dbReference type="Pfam" id="PF05193">
    <property type="entry name" value="Peptidase_M16_C"/>
    <property type="match status" value="1"/>
</dbReference>
<gene>
    <name evidence="2" type="ORF">E3O65_15880</name>
</gene>
<evidence type="ECO:0000313" key="3">
    <source>
        <dbReference type="Proteomes" id="UP000298355"/>
    </source>
</evidence>
<dbReference type="EMBL" id="SOGJ01000036">
    <property type="protein sequence ID" value="TFC95036.1"/>
    <property type="molecule type" value="Genomic_DNA"/>
</dbReference>
<accession>A0ABY2IUB0</accession>
<feature type="domain" description="Peptidase M16 C-terminal" evidence="1">
    <location>
        <begin position="181"/>
        <end position="343"/>
    </location>
</feature>
<dbReference type="InterPro" id="IPR011249">
    <property type="entry name" value="Metalloenz_LuxS/M16"/>
</dbReference>
<name>A0ABY2IUB0_9MICO</name>
<keyword evidence="3" id="KW-1185">Reference proteome</keyword>